<reference evidence="3 4" key="1">
    <citation type="submission" date="2023-09" db="EMBL/GenBank/DDBJ databases">
        <title>Flavobacterium sp. a novel bacteria isolate from Pepper rhizosphere.</title>
        <authorList>
            <person name="Peng Y."/>
            <person name="Lee J."/>
        </authorList>
    </citation>
    <scope>NUCLEOTIDE SEQUENCE [LARGE SCALE GENOMIC DNA]</scope>
    <source>
        <strain evidence="2">PMR2A8</strain>
        <strain evidence="3 4">PMTSA4</strain>
    </source>
</reference>
<sequence length="1195" mass="124738">MRKLFVPLAFLLTIYFGYAQVGINTTTPAAQLEIKSTNQATPANNDGILIPKIDAFPVTNPTAAQNSMMVYLTTTSAGKQPGFYYWDNATTSWKGFGNGSGWNLTGNSGTTPGTNFVGTTDDKPLIFKTNNIQSGYLGGSDNYAVFFGHRAGEINTGFWNVGIGSYALNLNTWGSSNVAIGQLALNKNTTGYSNFALGTVAMNDNTIGNNNVAIGEHTLDKNVTGSYAVAIGSYAMQYSNDTTTAFDNKNVAIGYQSLMGSTTPANNTGNNNTALGYQSLTVNTSGSNNLAFGTEALSQNTTGSSNIAIGNSTLSGNTSGSNNIVIGNNANVNTVNGSNQLSINNVIYGTGMNSTITSKIGINASAPSAKLQINPSNASTPAVDDGIIIPRVNTFPILNPNAAQNGMMIFLATVNPGYPIGFYYWDNPSTSWKGVGANTANAWGLNGNAGTDSTINFIGTTDLASLRFKVQNLPAGILDNSQRLTTYFGIMAGASDTGFDNVGIGFGALKLNVIGNGNTALGSEALSKNLSDWNTAVGYKAMEDNTIGVSNVALGSGSLRYNKAGSNAVAIGNDAMRYANDKTTAFDNKNVAVGYQSLMGSTTPANNTGNNNTAVGYQTLVNNLTGGNNVAIGVFSMSSNQTGVGNTAVGSFSLTDNTTGFHNTGIGDYALQNNTTGDNSVSIGTYSLMNNDIGSSNIAIGLNAMYENRAGSKAIAIGEDAMRFANNRTTAYDNGNVAVGYHSLMGSLISANNTGNSNTAIGYRSLEYNSSGSNNIAFGVRTLISNSSGSNNIAIGSPSLFENVTGSNNISIGNTTLSGNIAGSNNIAIGNNANVNTVNGSNQLSISNVIYGMNMNDLATAPANISIGDTPSTNNRLYVFMNQLTANGDGQNAIYGYRTRDSRNDGTGYGIDDSNGATSGYNVWGDSYTFGTTGFCFNDFTRTGGVLGASVGGTYWSSLGYKSSASVTYGIYSSAAGYGSGTGRMAQTTTEFSIGGGFYGGLIGSWSRGNLIGAINSGNLFASYNNGDEYTSGKQIELVVTGASRTAAYAVTSTESVIYKKGKINLNNGVARVEFDEKYKKLLGDIPVVTTTPMGQCNGIYIESVDKNGFTIKELSNGTSNVTISWIAVGDRIDANRTSIPDSILSKDFDSNLNEVMFNENNLNNSGKAMWSDGNKINFGQLPPNLIDKPVKDKK</sequence>
<evidence type="ECO:0000313" key="4">
    <source>
        <dbReference type="Proteomes" id="UP001304515"/>
    </source>
</evidence>
<name>A0AA96F2D9_9FLAO</name>
<dbReference type="EMBL" id="CP134878">
    <property type="protein sequence ID" value="WNM19921.1"/>
    <property type="molecule type" value="Genomic_DNA"/>
</dbReference>
<accession>A0AA96F2D9</accession>
<evidence type="ECO:0000313" key="3">
    <source>
        <dbReference type="EMBL" id="WNM21310.1"/>
    </source>
</evidence>
<keyword evidence="1" id="KW-0732">Signal</keyword>
<proteinExistence type="predicted"/>
<feature type="signal peptide" evidence="1">
    <location>
        <begin position="1"/>
        <end position="19"/>
    </location>
</feature>
<dbReference type="EMBL" id="CP134890">
    <property type="protein sequence ID" value="WNM21310.1"/>
    <property type="molecule type" value="Genomic_DNA"/>
</dbReference>
<dbReference type="Proteomes" id="UP001304515">
    <property type="component" value="Chromosome"/>
</dbReference>
<gene>
    <name evidence="3" type="ORF">RN605_11545</name>
    <name evidence="2" type="ORF">RN608_04375</name>
</gene>
<keyword evidence="4" id="KW-1185">Reference proteome</keyword>
<dbReference type="Gene3D" id="2.150.10.10">
    <property type="entry name" value="Serralysin-like metalloprotease, C-terminal"/>
    <property type="match status" value="3"/>
</dbReference>
<protein>
    <recommendedName>
        <fullName evidence="5">Peptidase S74 domain-containing protein</fullName>
    </recommendedName>
</protein>
<dbReference type="InterPro" id="IPR011049">
    <property type="entry name" value="Serralysin-like_metalloprot_C"/>
</dbReference>
<evidence type="ECO:0000313" key="2">
    <source>
        <dbReference type="EMBL" id="WNM19921.1"/>
    </source>
</evidence>
<feature type="chain" id="PRO_5044705277" description="Peptidase S74 domain-containing protein" evidence="1">
    <location>
        <begin position="20"/>
        <end position="1195"/>
    </location>
</feature>
<organism evidence="3 4">
    <name type="scientific">Flavobacterium capsici</name>
    <dbReference type="NCBI Taxonomy" id="3075618"/>
    <lineage>
        <taxon>Bacteria</taxon>
        <taxon>Pseudomonadati</taxon>
        <taxon>Bacteroidota</taxon>
        <taxon>Flavobacteriia</taxon>
        <taxon>Flavobacteriales</taxon>
        <taxon>Flavobacteriaceae</taxon>
        <taxon>Flavobacterium</taxon>
    </lineage>
</organism>
<dbReference type="AlphaFoldDB" id="A0AA96F2D9"/>
<evidence type="ECO:0000256" key="1">
    <source>
        <dbReference type="SAM" id="SignalP"/>
    </source>
</evidence>
<dbReference type="KEGG" id="fcj:RN605_11545"/>
<dbReference type="RefSeq" id="WP_313324942.1">
    <property type="nucleotide sequence ID" value="NZ_CP134878.1"/>
</dbReference>
<accession>A0AA96J6B1</accession>
<evidence type="ECO:0008006" key="5">
    <source>
        <dbReference type="Google" id="ProtNLM"/>
    </source>
</evidence>